<protein>
    <submittedName>
        <fullName evidence="1">Uncharacterized protein</fullName>
    </submittedName>
</protein>
<name>A0AAN9CDK3_9TELE</name>
<organism evidence="1 2">
    <name type="scientific">Phoxinus phoxinus</name>
    <name type="common">Eurasian minnow</name>
    <dbReference type="NCBI Taxonomy" id="58324"/>
    <lineage>
        <taxon>Eukaryota</taxon>
        <taxon>Metazoa</taxon>
        <taxon>Chordata</taxon>
        <taxon>Craniata</taxon>
        <taxon>Vertebrata</taxon>
        <taxon>Euteleostomi</taxon>
        <taxon>Actinopterygii</taxon>
        <taxon>Neopterygii</taxon>
        <taxon>Teleostei</taxon>
        <taxon>Ostariophysi</taxon>
        <taxon>Cypriniformes</taxon>
        <taxon>Leuciscidae</taxon>
        <taxon>Phoxininae</taxon>
        <taxon>Phoxinus</taxon>
    </lineage>
</organism>
<sequence length="12" mass="1295">MGADSPQFLQCV</sequence>
<gene>
    <name evidence="1" type="ORF">R3I93_019509</name>
</gene>
<dbReference type="EMBL" id="JAYKXH010000021">
    <property type="protein sequence ID" value="KAK7129888.1"/>
    <property type="molecule type" value="Genomic_DNA"/>
</dbReference>
<keyword evidence="2" id="KW-1185">Reference proteome</keyword>
<proteinExistence type="predicted"/>
<accession>A0AAN9CDK3</accession>
<evidence type="ECO:0000313" key="2">
    <source>
        <dbReference type="Proteomes" id="UP001364617"/>
    </source>
</evidence>
<reference evidence="1 2" key="1">
    <citation type="submission" date="2024-02" db="EMBL/GenBank/DDBJ databases">
        <title>Chromosome-level genome assembly of the Eurasian Minnow (Phoxinus phoxinus).</title>
        <authorList>
            <person name="Oriowo T.O."/>
            <person name="Martin S."/>
            <person name="Stange M."/>
            <person name="Chrysostomakis Y."/>
            <person name="Brown T."/>
            <person name="Winkler S."/>
            <person name="Kukowka S."/>
            <person name="Myers E.W."/>
            <person name="Bohne A."/>
        </authorList>
    </citation>
    <scope>NUCLEOTIDE SEQUENCE [LARGE SCALE GENOMIC DNA]</scope>
    <source>
        <strain evidence="1">ZFMK-TIS-60720</strain>
        <tissue evidence="1">Whole Organism</tissue>
    </source>
</reference>
<evidence type="ECO:0000313" key="1">
    <source>
        <dbReference type="EMBL" id="KAK7129888.1"/>
    </source>
</evidence>
<dbReference type="Proteomes" id="UP001364617">
    <property type="component" value="Unassembled WGS sequence"/>
</dbReference>
<comment type="caution">
    <text evidence="1">The sequence shown here is derived from an EMBL/GenBank/DDBJ whole genome shotgun (WGS) entry which is preliminary data.</text>
</comment>